<dbReference type="Pfam" id="PF04717">
    <property type="entry name" value="Phage_base_V"/>
    <property type="match status" value="1"/>
</dbReference>
<gene>
    <name evidence="2" type="ORF">DWW27_21560</name>
</gene>
<comment type="caution">
    <text evidence="2">The sequence shown here is derived from an EMBL/GenBank/DDBJ whole genome shotgun (WGS) entry which is preliminary data.</text>
</comment>
<dbReference type="SUPFAM" id="SSF69349">
    <property type="entry name" value="Phage fibre proteins"/>
    <property type="match status" value="1"/>
</dbReference>
<dbReference type="InterPro" id="IPR037026">
    <property type="entry name" value="Vgr_OB-fold_dom_sf"/>
</dbReference>
<dbReference type="EMBL" id="QRYT01000084">
    <property type="protein sequence ID" value="RGV03328.1"/>
    <property type="molecule type" value="Genomic_DNA"/>
</dbReference>
<dbReference type="Proteomes" id="UP000285379">
    <property type="component" value="Unassembled WGS sequence"/>
</dbReference>
<dbReference type="Gene3D" id="3.55.50.10">
    <property type="entry name" value="Baseplate protein-like domains"/>
    <property type="match status" value="1"/>
</dbReference>
<dbReference type="SUPFAM" id="SSF69279">
    <property type="entry name" value="Phage tail proteins"/>
    <property type="match status" value="1"/>
</dbReference>
<evidence type="ECO:0000313" key="2">
    <source>
        <dbReference type="EMBL" id="RGV03328.1"/>
    </source>
</evidence>
<dbReference type="AlphaFoldDB" id="A0A412VDF1"/>
<organism evidence="2 3">
    <name type="scientific">Phocaeicola vulgatus</name>
    <name type="common">Bacteroides vulgatus</name>
    <dbReference type="NCBI Taxonomy" id="821"/>
    <lineage>
        <taxon>Bacteria</taxon>
        <taxon>Pseudomonadati</taxon>
        <taxon>Bacteroidota</taxon>
        <taxon>Bacteroidia</taxon>
        <taxon>Bacteroidales</taxon>
        <taxon>Bacteroidaceae</taxon>
        <taxon>Phocaeicola</taxon>
    </lineage>
</organism>
<dbReference type="Gene3D" id="2.40.50.230">
    <property type="entry name" value="Gp5 N-terminal domain"/>
    <property type="match status" value="1"/>
</dbReference>
<evidence type="ECO:0000259" key="1">
    <source>
        <dbReference type="Pfam" id="PF04717"/>
    </source>
</evidence>
<protein>
    <submittedName>
        <fullName evidence="2">Type IV secretion protein Rhs</fullName>
    </submittedName>
</protein>
<sequence>MGASFLNSVTAKVTVKGEEQKFVSLRLHQAFNRHHTFTVIVNYLSPNNTFQQTPEKFISYIGEKASISFVHKQTGETCDFEGIINQVEMIGSVGETGGVAIHGTSPTILYENNSTLDSWTDQSLSAIIKEATQEYGKVNLASNPKYALPIPYMAQYNESVFDFMNRLSAQYGEWFYYDGAKVYFGKPDKDNSEKIVYDVDLEEVRLVASLVPGKSARYDYVAQENKQHSADTPAKPEGMNDLQSIAHGCSEKAYSARTTSAANPHVTDKEGLDEQMKIVKNSSGAGLLNIKGIGKTCRIRIGEIIDVVFPDRMNLPPLGKFRITEITHEVHRDGHYVNTFVGIPDGTVHIPVPDVKMPLALPELATVAANDDEKGQGRVKVVFDWQKPKEKTTNWIRVQSPNAGTSDAVSKNRGLVFVPEVGDQVMVGYEHGNPDRPYVTGAMFHKDSGKGGDKDNKIKSIITRSGNAICFDDETGSITITDQTGKQLILLDGKDTISIMAKKTVTITNEEDSVIIIDGKSIGLQSDTISIEGKKSITLLSGGEKMILSGEKKIIANKGTNIKQEASKEYDLSTQKGMVKGMNLAIEGTADVAVTGGIIKLNS</sequence>
<reference evidence="2 3" key="1">
    <citation type="submission" date="2018-08" db="EMBL/GenBank/DDBJ databases">
        <title>A genome reference for cultivated species of the human gut microbiota.</title>
        <authorList>
            <person name="Zou Y."/>
            <person name="Xue W."/>
            <person name="Luo G."/>
        </authorList>
    </citation>
    <scope>NUCLEOTIDE SEQUENCE [LARGE SCALE GENOMIC DNA]</scope>
    <source>
        <strain evidence="2 3">AF14-8</strain>
    </source>
</reference>
<feature type="domain" description="Gp5/Type VI secretion system Vgr protein OB-fold" evidence="1">
    <location>
        <begin position="365"/>
        <end position="444"/>
    </location>
</feature>
<proteinExistence type="predicted"/>
<dbReference type="RefSeq" id="WP_117929211.1">
    <property type="nucleotide sequence ID" value="NZ_QRYT01000084.1"/>
</dbReference>
<evidence type="ECO:0000313" key="3">
    <source>
        <dbReference type="Proteomes" id="UP000285379"/>
    </source>
</evidence>
<dbReference type="InterPro" id="IPR006531">
    <property type="entry name" value="Gp5/Vgr_OB"/>
</dbReference>
<dbReference type="SUPFAM" id="SSF69255">
    <property type="entry name" value="gp5 N-terminal domain-like"/>
    <property type="match status" value="1"/>
</dbReference>
<dbReference type="Pfam" id="PF05954">
    <property type="entry name" value="Phage_GPD"/>
    <property type="match status" value="1"/>
</dbReference>
<name>A0A412VDF1_PHOVU</name>
<accession>A0A412VDF1</accession>